<dbReference type="InterPro" id="IPR001300">
    <property type="entry name" value="Peptidase_C2_calpain_cat"/>
</dbReference>
<keyword evidence="4" id="KW-0788">Thiol protease</keyword>
<name>A0A8W8MFJ6_MAGGI</name>
<sequence length="662" mass="75975">MGCGPSKDESAHPVRSSDTYTLNLFGVYERVWDFRETHDVFQAQAPPTCIQLWDDPVLCTPKDCQSFRAKIEGVHSLLLCKDPENPDFNQGELDTSYFLTVIEKLTSRTDIIKHLIPNDTLRTVHKKAEVYVGVVHCRVWRAGRWVDIYVDDSVPSVANSGGIRLLSYCHDKDELWLTFIEKAWARFWGGYSNIEYGYIHDTYSSLTGGIYDAINLEKTRLKPGDIYFRIRRAISQGAIVGCAVSRKHDGVYGLTAGDTFTIEDTYQVHTQRGKEIHLLRMRDPLGYTIWKGPWNQNGSEWASLPPEHDHILSSVSDQEFIMAFRDVIAYMEYICVCSMTPVVDQDNNNKPVHLRFCTHIFGEWRGQTAAGSKKLLDNPKFSFTIPKSGFSKDQSPVNVGISLLQFCKDRLDGRAPITLRMFKARQQKQGMLIEEIGETFEQNFQQVLRTMKLRPGKYMILPHTAKMNTERHFLIRLYTALPLRTIQWIPSTEPLLLLKEDKPLTLKDLKCTLDCCEEVWGRWTEGLQGGYIYDRDFDLNPQIDISVPEGGDELKQVIRFKVLKDWNSDDACLGFRLFRIGPEDGVPKETQWLYNNWEHTVRCRDGSIEGWEWDYLAPTFLVEPGRYCGILYNEKPGGSDTAYCIMVYSAVPLQIKGYNLGN</sequence>
<evidence type="ECO:0000256" key="5">
    <source>
        <dbReference type="PROSITE-ProRule" id="PRU00239"/>
    </source>
</evidence>
<evidence type="ECO:0000256" key="3">
    <source>
        <dbReference type="ARBA" id="ARBA00022801"/>
    </source>
</evidence>
<dbReference type="EnsemblMetazoa" id="G32099.1">
    <property type="protein sequence ID" value="G32099.1:cds"/>
    <property type="gene ID" value="G32099"/>
</dbReference>
<dbReference type="PANTHER" id="PTHR10183">
    <property type="entry name" value="CALPAIN"/>
    <property type="match status" value="1"/>
</dbReference>
<evidence type="ECO:0000313" key="8">
    <source>
        <dbReference type="Proteomes" id="UP000005408"/>
    </source>
</evidence>
<dbReference type="PANTHER" id="PTHR10183:SF379">
    <property type="entry name" value="CALPAIN-5"/>
    <property type="match status" value="1"/>
</dbReference>
<dbReference type="Pfam" id="PF00648">
    <property type="entry name" value="Peptidase_C2"/>
    <property type="match status" value="1"/>
</dbReference>
<dbReference type="EnsemblMetazoa" id="G32099.3">
    <property type="protein sequence ID" value="G32099.3:cds"/>
    <property type="gene ID" value="G32099"/>
</dbReference>
<dbReference type="GO" id="GO:0005737">
    <property type="term" value="C:cytoplasm"/>
    <property type="evidence" value="ECO:0007669"/>
    <property type="project" value="TreeGrafter"/>
</dbReference>
<evidence type="ECO:0000259" key="6">
    <source>
        <dbReference type="PROSITE" id="PS50203"/>
    </source>
</evidence>
<proteinExistence type="inferred from homology"/>
<dbReference type="InterPro" id="IPR038765">
    <property type="entry name" value="Papain-like_cys_pep_sf"/>
</dbReference>
<dbReference type="PRINTS" id="PR00704">
    <property type="entry name" value="CALPAIN"/>
</dbReference>
<dbReference type="OMA" id="QITITEY"/>
<dbReference type="AlphaFoldDB" id="A0A8W8MFJ6"/>
<dbReference type="InterPro" id="IPR036213">
    <property type="entry name" value="Calpain_III_sf"/>
</dbReference>
<dbReference type="Proteomes" id="UP000005408">
    <property type="component" value="Unassembled WGS sequence"/>
</dbReference>
<dbReference type="SUPFAM" id="SSF54001">
    <property type="entry name" value="Cysteine proteinases"/>
    <property type="match status" value="1"/>
</dbReference>
<comment type="similarity">
    <text evidence="1">Belongs to the peptidase C2 family.</text>
</comment>
<dbReference type="SUPFAM" id="SSF49758">
    <property type="entry name" value="Calpain large subunit, middle domain (domain III)"/>
    <property type="match status" value="2"/>
</dbReference>
<dbReference type="Gene3D" id="2.60.120.380">
    <property type="match status" value="1"/>
</dbReference>
<dbReference type="GO" id="GO:0006508">
    <property type="term" value="P:proteolysis"/>
    <property type="evidence" value="ECO:0007669"/>
    <property type="project" value="UniProtKB-KW"/>
</dbReference>
<evidence type="ECO:0000256" key="2">
    <source>
        <dbReference type="ARBA" id="ARBA00022670"/>
    </source>
</evidence>
<comment type="caution">
    <text evidence="5">Lacks conserved residue(s) required for the propagation of feature annotation.</text>
</comment>
<evidence type="ECO:0000256" key="4">
    <source>
        <dbReference type="ARBA" id="ARBA00022807"/>
    </source>
</evidence>
<keyword evidence="2" id="KW-0645">Protease</keyword>
<dbReference type="GO" id="GO:0004198">
    <property type="term" value="F:calcium-dependent cysteine-type endopeptidase activity"/>
    <property type="evidence" value="ECO:0007669"/>
    <property type="project" value="InterPro"/>
</dbReference>
<reference evidence="7" key="1">
    <citation type="submission" date="2022-08" db="UniProtKB">
        <authorList>
            <consortium name="EnsemblMetazoa"/>
        </authorList>
    </citation>
    <scope>IDENTIFICATION</scope>
    <source>
        <strain evidence="7">05x7-T-G4-1.051#20</strain>
    </source>
</reference>
<organism evidence="7 8">
    <name type="scientific">Magallana gigas</name>
    <name type="common">Pacific oyster</name>
    <name type="synonym">Crassostrea gigas</name>
    <dbReference type="NCBI Taxonomy" id="29159"/>
    <lineage>
        <taxon>Eukaryota</taxon>
        <taxon>Metazoa</taxon>
        <taxon>Spiralia</taxon>
        <taxon>Lophotrochozoa</taxon>
        <taxon>Mollusca</taxon>
        <taxon>Bivalvia</taxon>
        <taxon>Autobranchia</taxon>
        <taxon>Pteriomorphia</taxon>
        <taxon>Ostreida</taxon>
        <taxon>Ostreoidea</taxon>
        <taxon>Ostreidae</taxon>
        <taxon>Magallana</taxon>
    </lineage>
</organism>
<dbReference type="SMART" id="SM00230">
    <property type="entry name" value="CysPc"/>
    <property type="match status" value="1"/>
</dbReference>
<protein>
    <recommendedName>
        <fullName evidence="6">Calpain catalytic domain-containing protein</fullName>
    </recommendedName>
</protein>
<feature type="domain" description="Calpain catalytic" evidence="6">
    <location>
        <begin position="53"/>
        <end position="340"/>
    </location>
</feature>
<dbReference type="InterPro" id="IPR022682">
    <property type="entry name" value="Calpain_domain_III"/>
</dbReference>
<keyword evidence="3" id="KW-0378">Hydrolase</keyword>
<dbReference type="PROSITE" id="PS50203">
    <property type="entry name" value="CALPAIN_CAT"/>
    <property type="match status" value="1"/>
</dbReference>
<accession>A0A8W8MFJ6</accession>
<dbReference type="Pfam" id="PF01067">
    <property type="entry name" value="Calpain_III"/>
    <property type="match status" value="1"/>
</dbReference>
<dbReference type="EnsemblMetazoa" id="G32099.2">
    <property type="protein sequence ID" value="G32099.2:cds"/>
    <property type="gene ID" value="G32099"/>
</dbReference>
<dbReference type="Gene3D" id="3.90.70.10">
    <property type="entry name" value="Cysteine proteinases"/>
    <property type="match status" value="1"/>
</dbReference>
<dbReference type="InterPro" id="IPR022684">
    <property type="entry name" value="Calpain_cysteine_protease"/>
</dbReference>
<evidence type="ECO:0000313" key="7">
    <source>
        <dbReference type="EnsemblMetazoa" id="G32099.2:cds"/>
    </source>
</evidence>
<keyword evidence="8" id="KW-1185">Reference proteome</keyword>
<dbReference type="OrthoDB" id="424753at2759"/>
<evidence type="ECO:0000256" key="1">
    <source>
        <dbReference type="ARBA" id="ARBA00007623"/>
    </source>
</evidence>